<feature type="region of interest" description="Disordered" evidence="1">
    <location>
        <begin position="1"/>
        <end position="23"/>
    </location>
</feature>
<organism evidence="2">
    <name type="scientific">metagenome</name>
    <dbReference type="NCBI Taxonomy" id="256318"/>
    <lineage>
        <taxon>unclassified sequences</taxon>
        <taxon>metagenomes</taxon>
    </lineage>
</organism>
<evidence type="ECO:0000256" key="1">
    <source>
        <dbReference type="SAM" id="MobiDB-lite"/>
    </source>
</evidence>
<dbReference type="Pfam" id="PF19669">
    <property type="entry name" value="DUF6172"/>
    <property type="match status" value="1"/>
</dbReference>
<accession>A0A380TA14</accession>
<dbReference type="InterPro" id="IPR046170">
    <property type="entry name" value="DUF6172"/>
</dbReference>
<protein>
    <submittedName>
        <fullName evidence="2">Uncharacterized protein</fullName>
    </submittedName>
</protein>
<sequence>MPLRDDAGKMKKTFSLQAPGKDDARVRDKIRHEVNKYVRRSRRKEVPEGFAQWEFVCKVGATTETAAPKPLKEVAGAIDAVAEGGAASVYLEIEAVPAQRMSAP</sequence>
<dbReference type="AlphaFoldDB" id="A0A380TA14"/>
<dbReference type="EMBL" id="UIDG01000012">
    <property type="protein sequence ID" value="SUS03684.1"/>
    <property type="molecule type" value="Genomic_DNA"/>
</dbReference>
<proteinExistence type="predicted"/>
<reference evidence="2" key="1">
    <citation type="submission" date="2018-07" db="EMBL/GenBank/DDBJ databases">
        <authorList>
            <person name="Quirk P.G."/>
            <person name="Krulwich T.A."/>
        </authorList>
    </citation>
    <scope>NUCLEOTIDE SEQUENCE</scope>
</reference>
<gene>
    <name evidence="2" type="ORF">DF3PB_1090004</name>
</gene>
<name>A0A380TA14_9ZZZZ</name>
<evidence type="ECO:0000313" key="2">
    <source>
        <dbReference type="EMBL" id="SUS03684.1"/>
    </source>
</evidence>